<evidence type="ECO:0000313" key="2">
    <source>
        <dbReference type="Proteomes" id="UP000199182"/>
    </source>
</evidence>
<dbReference type="STRING" id="258515.SAMN05192585_11141"/>
<name>A0A1G9YN59_9FIRM</name>
<keyword evidence="2" id="KW-1185">Reference proteome</keyword>
<dbReference type="Proteomes" id="UP000199182">
    <property type="component" value="Unassembled WGS sequence"/>
</dbReference>
<dbReference type="Gene3D" id="3.40.50.300">
    <property type="entry name" value="P-loop containing nucleotide triphosphate hydrolases"/>
    <property type="match status" value="1"/>
</dbReference>
<sequence length="777" mass="90852">MRYTDFFSKFYMGRSSSGILGHKSKEKIPEYFMKAALIEDCYDRLPTSSSSYGKWFDGTRSPENVIWGLVVSNFNEEGFIDKVTRDLNDSVLRNIMVSFKIELDEGEAPDKRLFAYALAKQFYAIAQGNGNADDVVEHFYKPDAHIISFPEYADRTKSKYEKTETPFSDGEERLLEDVYVCNILSSRLTDTKNRHSRTQEKTILNANLDLIAEYSKKVILVANGGIGKSMMLQHLFLESIQNHMDTGILPIMIELRDFSENNDLFNDYIVKTAGTFDRNLTNRKMDELMSSGKCQILMDGADEIDPSDINAFQRQIVELADRYPYNQYVIASRECDVIKAVKGFSKLYLRPFNREQSSTLINNLLADSEDEAIRDKIINYLESEYLQKHKVFASNPMLLTFVIMKYPIVDPFEGKKRLFYRTVYDAIVCGHDEEKKGYSRVFRSAQNAEEFTKVFREFCAVTYIKHEVEFDLDTFDEYFSNLVTKDTLENPKIMTSKNFIYDACAAACMMYEEDIKLIYIDPGFQEYLFAQYYFLAAPEELETLGRTLWDVSITDFDGYDAFEMLYEFSTEKFERYFLKPYLHNIFNSKSEIIEFISFLRYGYREFEYQVIDTEMVAVYSSKNSAEWIHLKPIIVEPSSIIFSILLQRLDISRFLCLSVFENALNYPEFMTAGIFGEHYFDPQDNKKKIIPRRLLRQDTNDLQAYERTHSVENYVRDDDQRLVCFGYEYKVDFDKVLEEPEDYSALINILKTPEEDVWKAFCKVKGCYEELIKKYGD</sequence>
<accession>A0A1G9YN59</accession>
<gene>
    <name evidence="1" type="ORF">SAMN05192585_11141</name>
</gene>
<protein>
    <recommendedName>
        <fullName evidence="3">NACHT domain-containing protein</fullName>
    </recommendedName>
</protein>
<organism evidence="1 2">
    <name type="scientific">Acetanaerobacterium elongatum</name>
    <dbReference type="NCBI Taxonomy" id="258515"/>
    <lineage>
        <taxon>Bacteria</taxon>
        <taxon>Bacillati</taxon>
        <taxon>Bacillota</taxon>
        <taxon>Clostridia</taxon>
        <taxon>Eubacteriales</taxon>
        <taxon>Oscillospiraceae</taxon>
        <taxon>Acetanaerobacterium</taxon>
    </lineage>
</organism>
<evidence type="ECO:0000313" key="1">
    <source>
        <dbReference type="EMBL" id="SDN09883.1"/>
    </source>
</evidence>
<dbReference type="RefSeq" id="WP_092639270.1">
    <property type="nucleotide sequence ID" value="NZ_FNID01000011.1"/>
</dbReference>
<dbReference type="AlphaFoldDB" id="A0A1G9YN59"/>
<dbReference type="OrthoDB" id="2081291at2"/>
<proteinExistence type="predicted"/>
<dbReference type="SUPFAM" id="SSF52540">
    <property type="entry name" value="P-loop containing nucleoside triphosphate hydrolases"/>
    <property type="match status" value="1"/>
</dbReference>
<dbReference type="EMBL" id="FNID01000011">
    <property type="protein sequence ID" value="SDN09883.1"/>
    <property type="molecule type" value="Genomic_DNA"/>
</dbReference>
<reference evidence="1 2" key="1">
    <citation type="submission" date="2016-10" db="EMBL/GenBank/DDBJ databases">
        <authorList>
            <person name="de Groot N.N."/>
        </authorList>
    </citation>
    <scope>NUCLEOTIDE SEQUENCE [LARGE SCALE GENOMIC DNA]</scope>
    <source>
        <strain evidence="1 2">CGMCC 1.5012</strain>
    </source>
</reference>
<evidence type="ECO:0008006" key="3">
    <source>
        <dbReference type="Google" id="ProtNLM"/>
    </source>
</evidence>
<dbReference type="InterPro" id="IPR027417">
    <property type="entry name" value="P-loop_NTPase"/>
</dbReference>